<dbReference type="SUPFAM" id="SSF158997">
    <property type="entry name" value="Trm112p-like"/>
    <property type="match status" value="1"/>
</dbReference>
<organism evidence="1 2">
    <name type="scientific">Myxococcus llanfairpwllgwyngyllgogerychwyrndrobwllllantysiliogogogochensis</name>
    <dbReference type="NCBI Taxonomy" id="2590453"/>
    <lineage>
        <taxon>Bacteria</taxon>
        <taxon>Pseudomonadati</taxon>
        <taxon>Myxococcota</taxon>
        <taxon>Myxococcia</taxon>
        <taxon>Myxococcales</taxon>
        <taxon>Cystobacterineae</taxon>
        <taxon>Myxococcaceae</taxon>
        <taxon>Myxococcus</taxon>
    </lineage>
</organism>
<dbReference type="AlphaFoldDB" id="A0A540WL58"/>
<comment type="caution">
    <text evidence="1">The sequence shown here is derived from an EMBL/GenBank/DDBJ whole genome shotgun (WGS) entry which is preliminary data.</text>
</comment>
<dbReference type="RefSeq" id="WP_141648434.1">
    <property type="nucleotide sequence ID" value="NZ_VIFM01000312.1"/>
</dbReference>
<name>A0A540WL58_9BACT</name>
<sequence>MPALDEGLMAVLGCPQCKGPLTVLSYEEQVKARCPRCRCEWPVEEGVPHLLQERMSRWDAPDE</sequence>
<dbReference type="Gene3D" id="2.20.25.10">
    <property type="match status" value="1"/>
</dbReference>
<dbReference type="OrthoDB" id="9812205at2"/>
<evidence type="ECO:0000313" key="2">
    <source>
        <dbReference type="Proteomes" id="UP000315369"/>
    </source>
</evidence>
<keyword evidence="2" id="KW-1185">Reference proteome</keyword>
<evidence type="ECO:0008006" key="3">
    <source>
        <dbReference type="Google" id="ProtNLM"/>
    </source>
</evidence>
<dbReference type="EMBL" id="VIFM01000312">
    <property type="protein sequence ID" value="TQF09752.1"/>
    <property type="molecule type" value="Genomic_DNA"/>
</dbReference>
<protein>
    <recommendedName>
        <fullName evidence="3">Trm112 family protein</fullName>
    </recommendedName>
</protein>
<gene>
    <name evidence="1" type="ORF">FJV41_43025</name>
</gene>
<accession>A0A540WL58</accession>
<dbReference type="Proteomes" id="UP000315369">
    <property type="component" value="Unassembled WGS sequence"/>
</dbReference>
<evidence type="ECO:0000313" key="1">
    <source>
        <dbReference type="EMBL" id="TQF09752.1"/>
    </source>
</evidence>
<reference evidence="1 2" key="1">
    <citation type="submission" date="2019-06" db="EMBL/GenBank/DDBJ databases">
        <authorList>
            <person name="Livingstone P."/>
            <person name="Whitworth D."/>
        </authorList>
    </citation>
    <scope>NUCLEOTIDE SEQUENCE [LARGE SCALE GENOMIC DNA]</scope>
    <source>
        <strain evidence="1 2">AM401</strain>
    </source>
</reference>
<proteinExistence type="predicted"/>